<gene>
    <name evidence="1" type="ORF">FW778_19340</name>
</gene>
<accession>A0A5J5IDS2</accession>
<evidence type="ECO:0000313" key="2">
    <source>
        <dbReference type="Proteomes" id="UP000326903"/>
    </source>
</evidence>
<dbReference type="AlphaFoldDB" id="A0A5J5IDS2"/>
<dbReference type="Gene3D" id="3.90.550.10">
    <property type="entry name" value="Spore Coat Polysaccharide Biosynthesis Protein SpsA, Chain A"/>
    <property type="match status" value="1"/>
</dbReference>
<keyword evidence="2" id="KW-1185">Reference proteome</keyword>
<protein>
    <recommendedName>
        <fullName evidence="3">Glycosyl transferase</fullName>
    </recommendedName>
</protein>
<sequence>MFFFTTYFDKNYLTRGLVLYDSLREHYSQFELYILCLDEFTLEFFQKNGTRYPEIKTLSLAEIEASDTELKACKTNRSLIEYYFTLSPCLPLFILNKYKLAHICSLDADILFLDSPKSLFDNLEQHSIVITPHKFSKQIEHFKTFGIYNVSFQIFKNNETGIRCLQFWRSQCIEWCGDSFDEKNNRYADQKYLDNWTELYPGEVKVLDDNVSGLAPWNLNNFQLTKRGNKFYSNNERIIFYHFHHFKFFNNYWASNGLNKYGATASPVIAKLYLKYWKKLERYNASLSLSMDHSVRFAQANNLWIKLMNENYVYLKLVNNYIFSVQVNTLPGILKKQLAKRYA</sequence>
<dbReference type="SUPFAM" id="SSF53448">
    <property type="entry name" value="Nucleotide-diphospho-sugar transferases"/>
    <property type="match status" value="1"/>
</dbReference>
<name>A0A5J5IDS2_9BACT</name>
<organism evidence="1 2">
    <name type="scientific">Ginsengibacter hankyongi</name>
    <dbReference type="NCBI Taxonomy" id="2607284"/>
    <lineage>
        <taxon>Bacteria</taxon>
        <taxon>Pseudomonadati</taxon>
        <taxon>Bacteroidota</taxon>
        <taxon>Chitinophagia</taxon>
        <taxon>Chitinophagales</taxon>
        <taxon>Chitinophagaceae</taxon>
        <taxon>Ginsengibacter</taxon>
    </lineage>
</organism>
<dbReference type="Proteomes" id="UP000326903">
    <property type="component" value="Unassembled WGS sequence"/>
</dbReference>
<dbReference type="RefSeq" id="WP_150416508.1">
    <property type="nucleotide sequence ID" value="NZ_VYQF01000008.1"/>
</dbReference>
<comment type="caution">
    <text evidence="1">The sequence shown here is derived from an EMBL/GenBank/DDBJ whole genome shotgun (WGS) entry which is preliminary data.</text>
</comment>
<dbReference type="InterPro" id="IPR029044">
    <property type="entry name" value="Nucleotide-diphossugar_trans"/>
</dbReference>
<evidence type="ECO:0000313" key="1">
    <source>
        <dbReference type="EMBL" id="KAA9036385.1"/>
    </source>
</evidence>
<dbReference type="EMBL" id="VYQF01000008">
    <property type="protein sequence ID" value="KAA9036385.1"/>
    <property type="molecule type" value="Genomic_DNA"/>
</dbReference>
<proteinExistence type="predicted"/>
<reference evidence="1 2" key="1">
    <citation type="submission" date="2019-09" db="EMBL/GenBank/DDBJ databases">
        <title>Draft genome sequence of Ginsengibacter sp. BR5-29.</title>
        <authorList>
            <person name="Im W.-T."/>
        </authorList>
    </citation>
    <scope>NUCLEOTIDE SEQUENCE [LARGE SCALE GENOMIC DNA]</scope>
    <source>
        <strain evidence="1 2">BR5-29</strain>
    </source>
</reference>
<evidence type="ECO:0008006" key="3">
    <source>
        <dbReference type="Google" id="ProtNLM"/>
    </source>
</evidence>